<dbReference type="EnsemblProtists" id="EOD18552">
    <property type="protein sequence ID" value="EOD18552"/>
    <property type="gene ID" value="EMIHUDRAFT_445138"/>
</dbReference>
<proteinExistence type="predicted"/>
<dbReference type="AlphaFoldDB" id="A0A0D3J4W7"/>
<evidence type="ECO:0000313" key="1">
    <source>
        <dbReference type="EnsemblProtists" id="EOD18552"/>
    </source>
</evidence>
<name>A0A0D3J4W7_EMIH1</name>
<dbReference type="PaxDb" id="2903-EOD15990"/>
<dbReference type="KEGG" id="ehx:EMIHUDRAFT_445138"/>
<accession>A0A0D3J4W7</accession>
<dbReference type="HOGENOM" id="CLU_1206703_0_0_1"/>
<dbReference type="KEGG" id="ehx:EMIHUDRAFT_436635"/>
<keyword evidence="2" id="KW-1185">Reference proteome</keyword>
<organism evidence="1 2">
    <name type="scientific">Emiliania huxleyi (strain CCMP1516)</name>
    <dbReference type="NCBI Taxonomy" id="280463"/>
    <lineage>
        <taxon>Eukaryota</taxon>
        <taxon>Haptista</taxon>
        <taxon>Haptophyta</taxon>
        <taxon>Prymnesiophyceae</taxon>
        <taxon>Isochrysidales</taxon>
        <taxon>Noelaerhabdaceae</taxon>
        <taxon>Emiliania</taxon>
    </lineage>
</organism>
<dbReference type="RefSeq" id="XP_005768419.1">
    <property type="nucleotide sequence ID" value="XM_005768362.1"/>
</dbReference>
<reference evidence="1" key="2">
    <citation type="submission" date="2024-10" db="UniProtKB">
        <authorList>
            <consortium name="EnsemblProtists"/>
        </authorList>
    </citation>
    <scope>IDENTIFICATION</scope>
</reference>
<dbReference type="OMA" id="FICMAVC"/>
<evidence type="ECO:0000313" key="2">
    <source>
        <dbReference type="Proteomes" id="UP000013827"/>
    </source>
</evidence>
<reference evidence="2" key="1">
    <citation type="journal article" date="2013" name="Nature">
        <title>Pan genome of the phytoplankton Emiliania underpins its global distribution.</title>
        <authorList>
            <person name="Read B.A."/>
            <person name="Kegel J."/>
            <person name="Klute M.J."/>
            <person name="Kuo A."/>
            <person name="Lefebvre S.C."/>
            <person name="Maumus F."/>
            <person name="Mayer C."/>
            <person name="Miller J."/>
            <person name="Monier A."/>
            <person name="Salamov A."/>
            <person name="Young J."/>
            <person name="Aguilar M."/>
            <person name="Claverie J.M."/>
            <person name="Frickenhaus S."/>
            <person name="Gonzalez K."/>
            <person name="Herman E.K."/>
            <person name="Lin Y.C."/>
            <person name="Napier J."/>
            <person name="Ogata H."/>
            <person name="Sarno A.F."/>
            <person name="Shmutz J."/>
            <person name="Schroeder D."/>
            <person name="de Vargas C."/>
            <person name="Verret F."/>
            <person name="von Dassow P."/>
            <person name="Valentin K."/>
            <person name="Van de Peer Y."/>
            <person name="Wheeler G."/>
            <person name="Dacks J.B."/>
            <person name="Delwiche C.F."/>
            <person name="Dyhrman S.T."/>
            <person name="Glockner G."/>
            <person name="John U."/>
            <person name="Richards T."/>
            <person name="Worden A.Z."/>
            <person name="Zhang X."/>
            <person name="Grigoriev I.V."/>
            <person name="Allen A.E."/>
            <person name="Bidle K."/>
            <person name="Borodovsky M."/>
            <person name="Bowler C."/>
            <person name="Brownlee C."/>
            <person name="Cock J.M."/>
            <person name="Elias M."/>
            <person name="Gladyshev V.N."/>
            <person name="Groth M."/>
            <person name="Guda C."/>
            <person name="Hadaegh A."/>
            <person name="Iglesias-Rodriguez M.D."/>
            <person name="Jenkins J."/>
            <person name="Jones B.M."/>
            <person name="Lawson T."/>
            <person name="Leese F."/>
            <person name="Lindquist E."/>
            <person name="Lobanov A."/>
            <person name="Lomsadze A."/>
            <person name="Malik S.B."/>
            <person name="Marsh M.E."/>
            <person name="Mackinder L."/>
            <person name="Mock T."/>
            <person name="Mueller-Roeber B."/>
            <person name="Pagarete A."/>
            <person name="Parker M."/>
            <person name="Probert I."/>
            <person name="Quesneville H."/>
            <person name="Raines C."/>
            <person name="Rensing S.A."/>
            <person name="Riano-Pachon D.M."/>
            <person name="Richier S."/>
            <person name="Rokitta S."/>
            <person name="Shiraiwa Y."/>
            <person name="Soanes D.M."/>
            <person name="van der Giezen M."/>
            <person name="Wahlund T.M."/>
            <person name="Williams B."/>
            <person name="Wilson W."/>
            <person name="Wolfe G."/>
            <person name="Wurch L.L."/>
        </authorList>
    </citation>
    <scope>NUCLEOTIDE SEQUENCE</scope>
</reference>
<sequence>MSLAVASLTALASGCFSNSAQFERWSHFKDYGLPGVKHDPLNQAAIADGSCRLVEPPLELDGDSFWTQRARVSAVLAALAEAPPTDKPSHFVRATNALLRRPCSTPFPALPANFTLGERKAALQNWYHALCAPEADSSWAGQYDPAEQPQQAALTAGFACIVACGASGGKLGGKAMSSLTTGAQAARKALCAALPWGTVDFSTAATEAELGRMASPVLSKPCGCALTGEL</sequence>
<evidence type="ECO:0008006" key="3">
    <source>
        <dbReference type="Google" id="ProtNLM"/>
    </source>
</evidence>
<protein>
    <recommendedName>
        <fullName evidence="3">Lipoprotein</fullName>
    </recommendedName>
</protein>
<dbReference type="RefSeq" id="XP_005770981.1">
    <property type="nucleotide sequence ID" value="XM_005770924.1"/>
</dbReference>
<dbReference type="GeneID" id="17262095"/>
<dbReference type="GeneID" id="17264097"/>
<dbReference type="EnsemblProtists" id="EOD15990">
    <property type="protein sequence ID" value="EOD15990"/>
    <property type="gene ID" value="EMIHUDRAFT_436635"/>
</dbReference>
<dbReference type="Proteomes" id="UP000013827">
    <property type="component" value="Unassembled WGS sequence"/>
</dbReference>